<dbReference type="PANTHER" id="PTHR10151:SF120">
    <property type="entry name" value="BIS(5'-ADENOSYL)-TRIPHOSPHATASE"/>
    <property type="match status" value="1"/>
</dbReference>
<dbReference type="SUPFAM" id="SSF53649">
    <property type="entry name" value="Alkaline phosphatase-like"/>
    <property type="match status" value="1"/>
</dbReference>
<proteinExistence type="predicted"/>
<dbReference type="RefSeq" id="WP_159421337.1">
    <property type="nucleotide sequence ID" value="NZ_JBHUNF010000001.1"/>
</dbReference>
<dbReference type="InterPro" id="IPR002591">
    <property type="entry name" value="Phosphodiest/P_Trfase"/>
</dbReference>
<evidence type="ECO:0000313" key="1">
    <source>
        <dbReference type="EMBL" id="MFD2673795.1"/>
    </source>
</evidence>
<dbReference type="InterPro" id="IPR017850">
    <property type="entry name" value="Alkaline_phosphatase_core_sf"/>
</dbReference>
<evidence type="ECO:0000313" key="2">
    <source>
        <dbReference type="Proteomes" id="UP001597453"/>
    </source>
</evidence>
<dbReference type="EMBL" id="JBHUNF010000001">
    <property type="protein sequence ID" value="MFD2673795.1"/>
    <property type="molecule type" value="Genomic_DNA"/>
</dbReference>
<organism evidence="1 2">
    <name type="scientific">Gulosibacter bifidus</name>
    <dbReference type="NCBI Taxonomy" id="272239"/>
    <lineage>
        <taxon>Bacteria</taxon>
        <taxon>Bacillati</taxon>
        <taxon>Actinomycetota</taxon>
        <taxon>Actinomycetes</taxon>
        <taxon>Micrococcales</taxon>
        <taxon>Microbacteriaceae</taxon>
        <taxon>Gulosibacter</taxon>
    </lineage>
</organism>
<dbReference type="PANTHER" id="PTHR10151">
    <property type="entry name" value="ECTONUCLEOTIDE PYROPHOSPHATASE/PHOSPHODIESTERASE"/>
    <property type="match status" value="1"/>
</dbReference>
<sequence>MLLNRSADRPLLADVLPNCVAAMRGNVPESGDFGLPAVRGCIVVMVDGLGAHLLRTRAGHARTLSRAWQSGDELVSFPSTTVAGITSLTTGTLAGAHGLVSYSVWDRDFECIRNQISGWDASGMHPATWQLAPTVFERESIDSAVVSVAAYRESGLTNASLRGAEYVCGESMLERSRLAAQYAREHDRPLVYCYHAELDQAGHQYGWASSAWTARLEELDAAIAELVARAPADIGILVVADHGMIDTLATTQVDIPDEALTGIVSVAGEPRLRHLYLDDALTPDDEAAVNARIAAADRIRAALDGRALVVTRDDAIAWGWYGADPHWAAVERIGDVLVAATADEAYYTADMPESMRQMVGQHGSVTEAEITVPCIRLGAFATE</sequence>
<gene>
    <name evidence="1" type="ORF">ACFSUQ_00525</name>
</gene>
<keyword evidence="2" id="KW-1185">Reference proteome</keyword>
<protein>
    <submittedName>
        <fullName evidence="1">Alkaline phosphatase family protein</fullName>
    </submittedName>
</protein>
<name>A0ABW5RFD5_9MICO</name>
<dbReference type="Proteomes" id="UP001597453">
    <property type="component" value="Unassembled WGS sequence"/>
</dbReference>
<accession>A0ABW5RFD5</accession>
<reference evidence="2" key="1">
    <citation type="journal article" date="2019" name="Int. J. Syst. Evol. Microbiol.">
        <title>The Global Catalogue of Microorganisms (GCM) 10K type strain sequencing project: providing services to taxonomists for standard genome sequencing and annotation.</title>
        <authorList>
            <consortium name="The Broad Institute Genomics Platform"/>
            <consortium name="The Broad Institute Genome Sequencing Center for Infectious Disease"/>
            <person name="Wu L."/>
            <person name="Ma J."/>
        </authorList>
    </citation>
    <scope>NUCLEOTIDE SEQUENCE [LARGE SCALE GENOMIC DNA]</scope>
    <source>
        <strain evidence="2">TISTR 1511</strain>
    </source>
</reference>
<comment type="caution">
    <text evidence="1">The sequence shown here is derived from an EMBL/GenBank/DDBJ whole genome shotgun (WGS) entry which is preliminary data.</text>
</comment>
<dbReference type="Gene3D" id="3.40.720.10">
    <property type="entry name" value="Alkaline Phosphatase, subunit A"/>
    <property type="match status" value="1"/>
</dbReference>
<dbReference type="Pfam" id="PF01663">
    <property type="entry name" value="Phosphodiest"/>
    <property type="match status" value="1"/>
</dbReference>